<dbReference type="STRING" id="662367.SAMN05216167_11120"/>
<gene>
    <name evidence="1" type="ORF">SAMN05216167_11120</name>
</gene>
<accession>A0A1I1YD17</accession>
<proteinExistence type="predicted"/>
<dbReference type="OrthoDB" id="955741at2"/>
<name>A0A1I1YD17_9BACT</name>
<evidence type="ECO:0000313" key="1">
    <source>
        <dbReference type="EMBL" id="SFE17466.1"/>
    </source>
</evidence>
<dbReference type="InterPro" id="IPR046167">
    <property type="entry name" value="DUF6169"/>
</dbReference>
<organism evidence="1 2">
    <name type="scientific">Spirosoma endophyticum</name>
    <dbReference type="NCBI Taxonomy" id="662367"/>
    <lineage>
        <taxon>Bacteria</taxon>
        <taxon>Pseudomonadati</taxon>
        <taxon>Bacteroidota</taxon>
        <taxon>Cytophagia</taxon>
        <taxon>Cytophagales</taxon>
        <taxon>Cytophagaceae</taxon>
        <taxon>Spirosoma</taxon>
    </lineage>
</organism>
<dbReference type="Proteomes" id="UP000198598">
    <property type="component" value="Unassembled WGS sequence"/>
</dbReference>
<keyword evidence="2" id="KW-1185">Reference proteome</keyword>
<dbReference type="Pfam" id="PF19666">
    <property type="entry name" value="DUF6169"/>
    <property type="match status" value="1"/>
</dbReference>
<dbReference type="RefSeq" id="WP_093830619.1">
    <property type="nucleotide sequence ID" value="NZ_FOLQ01000011.1"/>
</dbReference>
<evidence type="ECO:0000313" key="2">
    <source>
        <dbReference type="Proteomes" id="UP000198598"/>
    </source>
</evidence>
<sequence>MLKKDVKPYSFQLTLGLTNSYLFTTVYKAAYSIKFKPTPYLFENHPEIADQVYELVIELIRPASIRSGLDSAIAVTIAAICKDFFADKERILLYICETADVRHLARVRKFDTWFREFKDAHFLKIDANFPDVNDITYYVSLIFRWNHPQRHTIIDEFGLLGQRYNADK</sequence>
<dbReference type="AlphaFoldDB" id="A0A1I1YD17"/>
<protein>
    <submittedName>
        <fullName evidence="1">Uncharacterized protein</fullName>
    </submittedName>
</protein>
<dbReference type="EMBL" id="FOLQ01000011">
    <property type="protein sequence ID" value="SFE17466.1"/>
    <property type="molecule type" value="Genomic_DNA"/>
</dbReference>
<reference evidence="1 2" key="1">
    <citation type="submission" date="2016-10" db="EMBL/GenBank/DDBJ databases">
        <authorList>
            <person name="de Groot N.N."/>
        </authorList>
    </citation>
    <scope>NUCLEOTIDE SEQUENCE [LARGE SCALE GENOMIC DNA]</scope>
    <source>
        <strain evidence="1 2">DSM 26130</strain>
    </source>
</reference>